<evidence type="ECO:0000256" key="2">
    <source>
        <dbReference type="RuleBase" id="RU003452"/>
    </source>
</evidence>
<dbReference type="Proteomes" id="UP000199017">
    <property type="component" value="Unassembled WGS sequence"/>
</dbReference>
<keyword evidence="3" id="KW-0808">Transferase</keyword>
<keyword evidence="4" id="KW-1185">Reference proteome</keyword>
<proteinExistence type="inferred from homology"/>
<protein>
    <submittedName>
        <fullName evidence="3">N-hydroxyarylamine O-acetyltransferase</fullName>
    </submittedName>
</protein>
<reference evidence="3 4" key="1">
    <citation type="submission" date="2016-10" db="EMBL/GenBank/DDBJ databases">
        <authorList>
            <person name="de Groot N.N."/>
        </authorList>
    </citation>
    <scope>NUCLEOTIDE SEQUENCE [LARGE SCALE GENOMIC DNA]</scope>
    <source>
        <strain evidence="4">P4B,CCM 7963,CECT 7998,DSM 25260,IBRC-M 10614,KCTC 13821</strain>
    </source>
</reference>
<dbReference type="OrthoDB" id="7181050at2"/>
<dbReference type="InterPro" id="IPR001447">
    <property type="entry name" value="Arylamine_N-AcTrfase"/>
</dbReference>
<dbReference type="EMBL" id="FNDU01000028">
    <property type="protein sequence ID" value="SDJ16956.1"/>
    <property type="molecule type" value="Genomic_DNA"/>
</dbReference>
<gene>
    <name evidence="3" type="ORF">SAMN05216352_12810</name>
</gene>
<dbReference type="GO" id="GO:0016407">
    <property type="term" value="F:acetyltransferase activity"/>
    <property type="evidence" value="ECO:0007669"/>
    <property type="project" value="InterPro"/>
</dbReference>
<comment type="similarity">
    <text evidence="1 2">Belongs to the arylamine N-acetyltransferase family.</text>
</comment>
<dbReference type="SUPFAM" id="SSF54001">
    <property type="entry name" value="Cysteine proteinases"/>
    <property type="match status" value="1"/>
</dbReference>
<dbReference type="STRING" id="930129.SAMN05216352_12810"/>
<evidence type="ECO:0000256" key="1">
    <source>
        <dbReference type="ARBA" id="ARBA00006547"/>
    </source>
</evidence>
<name>A0A1G8RJ00_9BACI</name>
<dbReference type="PANTHER" id="PTHR11786:SF0">
    <property type="entry name" value="ARYLAMINE N-ACETYLTRANSFERASE 4-RELATED"/>
    <property type="match status" value="1"/>
</dbReference>
<sequence>MNLNQYLKRIGASNPSKTELSYLSHLQQQHVRKVPFENLDVISHYPLSLQIADLYHKIVVQERGGICHELNGLFHHLITNLGFQAHLHAATTHIGTGWFPIENTHVFNLVLLNNKHYLVDVGLGGKSPAKPVPLTGEEIKDVDGWYRVIREEDVFYLQKKANKDWNILYCFTTVKKELQDFEPICQWMQTSPESPFNKRLLLSKVNEKGRVTLAGNSLTIVKENEKTKKKLKVNEIRDKIKHYFGLNDSFQLNDAIVE</sequence>
<evidence type="ECO:0000313" key="3">
    <source>
        <dbReference type="EMBL" id="SDJ16956.1"/>
    </source>
</evidence>
<dbReference type="PANTHER" id="PTHR11786">
    <property type="entry name" value="N-HYDROXYARYLAMINE O-ACETYLTRANSFERASE"/>
    <property type="match status" value="1"/>
</dbReference>
<dbReference type="PRINTS" id="PR01543">
    <property type="entry name" value="ANATRNSFRASE"/>
</dbReference>
<evidence type="ECO:0000313" key="4">
    <source>
        <dbReference type="Proteomes" id="UP000199017"/>
    </source>
</evidence>
<accession>A0A1G8RJ00</accession>
<dbReference type="AlphaFoldDB" id="A0A1G8RJ00"/>
<dbReference type="InterPro" id="IPR053710">
    <property type="entry name" value="Arylamine_NAT_domain_sf"/>
</dbReference>
<organism evidence="3 4">
    <name type="scientific">Alteribacillus bidgolensis</name>
    <dbReference type="NCBI Taxonomy" id="930129"/>
    <lineage>
        <taxon>Bacteria</taxon>
        <taxon>Bacillati</taxon>
        <taxon>Bacillota</taxon>
        <taxon>Bacilli</taxon>
        <taxon>Bacillales</taxon>
        <taxon>Bacillaceae</taxon>
        <taxon>Alteribacillus</taxon>
    </lineage>
</organism>
<dbReference type="RefSeq" id="WP_091588290.1">
    <property type="nucleotide sequence ID" value="NZ_FNDU01000028.1"/>
</dbReference>
<dbReference type="Gene3D" id="3.30.2140.20">
    <property type="match status" value="1"/>
</dbReference>
<dbReference type="Pfam" id="PF00797">
    <property type="entry name" value="Acetyltransf_2"/>
    <property type="match status" value="1"/>
</dbReference>
<dbReference type="InterPro" id="IPR038765">
    <property type="entry name" value="Papain-like_cys_pep_sf"/>
</dbReference>